<evidence type="ECO:0000313" key="1">
    <source>
        <dbReference type="EMBL" id="VEL17959.1"/>
    </source>
</evidence>
<feature type="non-terminal residue" evidence="1">
    <location>
        <position position="57"/>
    </location>
</feature>
<gene>
    <name evidence="1" type="ORF">PXEA_LOCUS11399</name>
</gene>
<sequence length="57" mass="6227">MPITGLTKAQPESSGRKMVSRCLLLTIQQTKVQSNPPVISGGTNLRIPSTCLFKRNE</sequence>
<accession>A0A3S5ADN2</accession>
<name>A0A3S5ADN2_9PLAT</name>
<proteinExistence type="predicted"/>
<protein>
    <submittedName>
        <fullName evidence="1">Uncharacterized protein</fullName>
    </submittedName>
</protein>
<organism evidence="1 2">
    <name type="scientific">Protopolystoma xenopodis</name>
    <dbReference type="NCBI Taxonomy" id="117903"/>
    <lineage>
        <taxon>Eukaryota</taxon>
        <taxon>Metazoa</taxon>
        <taxon>Spiralia</taxon>
        <taxon>Lophotrochozoa</taxon>
        <taxon>Platyhelminthes</taxon>
        <taxon>Monogenea</taxon>
        <taxon>Polyopisthocotylea</taxon>
        <taxon>Polystomatidea</taxon>
        <taxon>Polystomatidae</taxon>
        <taxon>Protopolystoma</taxon>
    </lineage>
</organism>
<evidence type="ECO:0000313" key="2">
    <source>
        <dbReference type="Proteomes" id="UP000784294"/>
    </source>
</evidence>
<dbReference type="AlphaFoldDB" id="A0A3S5ADN2"/>
<reference evidence="1" key="1">
    <citation type="submission" date="2018-11" db="EMBL/GenBank/DDBJ databases">
        <authorList>
            <consortium name="Pathogen Informatics"/>
        </authorList>
    </citation>
    <scope>NUCLEOTIDE SEQUENCE</scope>
</reference>
<keyword evidence="2" id="KW-1185">Reference proteome</keyword>
<dbReference type="EMBL" id="CAAALY010035004">
    <property type="protein sequence ID" value="VEL17959.1"/>
    <property type="molecule type" value="Genomic_DNA"/>
</dbReference>
<dbReference type="Proteomes" id="UP000784294">
    <property type="component" value="Unassembled WGS sequence"/>
</dbReference>
<comment type="caution">
    <text evidence="1">The sequence shown here is derived from an EMBL/GenBank/DDBJ whole genome shotgun (WGS) entry which is preliminary data.</text>
</comment>